<gene>
    <name evidence="2" type="ORF">AFIC_001156</name>
</gene>
<feature type="domain" description="PhnB-like" evidence="1">
    <location>
        <begin position="5"/>
        <end position="116"/>
    </location>
</feature>
<evidence type="ECO:0000313" key="2">
    <source>
        <dbReference type="EMBL" id="WEF52661.1"/>
    </source>
</evidence>
<dbReference type="EMBL" id="CP113162">
    <property type="protein sequence ID" value="WEF52661.1"/>
    <property type="molecule type" value="Genomic_DNA"/>
</dbReference>
<dbReference type="Gene3D" id="3.10.180.10">
    <property type="entry name" value="2,3-Dihydroxybiphenyl 1,2-Dioxygenase, domain 1"/>
    <property type="match status" value="1"/>
</dbReference>
<evidence type="ECO:0000313" key="3">
    <source>
        <dbReference type="Proteomes" id="UP001213907"/>
    </source>
</evidence>
<sequence length="157" mass="17325">MMSNLFPCLWFKSEAEEALRYYVSIIRNSSMENVHRAGEVGPFSKDAVISVTAILDGQRVLALNGNPQFQFSPATSLVALCDTQAEIDDYWDKLGAGGQTMACGWLTDKYGVTWQVAPRIFPKLWSGDQASTDRVMSTMMGMVKLDIAGLQKAFDGQ</sequence>
<dbReference type="Proteomes" id="UP001213907">
    <property type="component" value="Chromosome"/>
</dbReference>
<dbReference type="PANTHER" id="PTHR33990:SF2">
    <property type="entry name" value="PHNB-LIKE DOMAIN-CONTAINING PROTEIN"/>
    <property type="match status" value="1"/>
</dbReference>
<name>A0ABY8BSR8_AFICR</name>
<keyword evidence="3" id="KW-1185">Reference proteome</keyword>
<protein>
    <submittedName>
        <fullName evidence="2">VOC family protein</fullName>
    </submittedName>
</protein>
<dbReference type="InterPro" id="IPR028973">
    <property type="entry name" value="PhnB-like"/>
</dbReference>
<dbReference type="InterPro" id="IPR029068">
    <property type="entry name" value="Glyas_Bleomycin-R_OHBP_Dase"/>
</dbReference>
<evidence type="ECO:0000259" key="1">
    <source>
        <dbReference type="Pfam" id="PF06983"/>
    </source>
</evidence>
<reference evidence="2 3" key="1">
    <citation type="submission" date="2022-11" db="EMBL/GenBank/DDBJ databases">
        <authorList>
            <person name="Siebert D."/>
            <person name="Busche T."/>
            <person name="Saydam E."/>
            <person name="Kalinowski J."/>
            <person name="Ruckert C."/>
            <person name="Blombach B."/>
        </authorList>
    </citation>
    <scope>NUCLEOTIDE SEQUENCE [LARGE SCALE GENOMIC DNA]</scope>
    <source>
        <strain evidence="2 3">DSM 1083</strain>
    </source>
</reference>
<dbReference type="RefSeq" id="WP_275248198.1">
    <property type="nucleotide sequence ID" value="NZ_CP113162.1"/>
</dbReference>
<dbReference type="Pfam" id="PF06983">
    <property type="entry name" value="3-dmu-9_3-mt"/>
    <property type="match status" value="1"/>
</dbReference>
<dbReference type="PIRSF" id="PIRSF021700">
    <property type="entry name" value="3_dmu_93_MTrfase"/>
    <property type="match status" value="1"/>
</dbReference>
<organism evidence="2 3">
    <name type="scientific">Afipia carboxydohydrogena</name>
    <name type="common">Pseudomonas carboxydohydrogena</name>
    <dbReference type="NCBI Taxonomy" id="290"/>
    <lineage>
        <taxon>Bacteria</taxon>
        <taxon>Pseudomonadati</taxon>
        <taxon>Pseudomonadota</taxon>
        <taxon>Alphaproteobacteria</taxon>
        <taxon>Hyphomicrobiales</taxon>
        <taxon>Nitrobacteraceae</taxon>
        <taxon>Afipia</taxon>
    </lineage>
</organism>
<dbReference type="PANTHER" id="PTHR33990">
    <property type="entry name" value="PROTEIN YJDN-RELATED"/>
    <property type="match status" value="1"/>
</dbReference>
<proteinExistence type="predicted"/>
<dbReference type="InterPro" id="IPR009725">
    <property type="entry name" value="3_dmu_93_MTrfase"/>
</dbReference>
<accession>A0ABY8BSR8</accession>
<dbReference type="SUPFAM" id="SSF54593">
    <property type="entry name" value="Glyoxalase/Bleomycin resistance protein/Dihydroxybiphenyl dioxygenase"/>
    <property type="match status" value="1"/>
</dbReference>
<dbReference type="CDD" id="cd06588">
    <property type="entry name" value="PhnB_like"/>
    <property type="match status" value="1"/>
</dbReference>